<proteinExistence type="predicted"/>
<dbReference type="EMBL" id="LGRX02014404">
    <property type="protein sequence ID" value="KAK3264690.1"/>
    <property type="molecule type" value="Genomic_DNA"/>
</dbReference>
<accession>A0AAE0FS90</accession>
<name>A0AAE0FS90_9CHLO</name>
<evidence type="ECO:0000313" key="2">
    <source>
        <dbReference type="EMBL" id="KAK3264690.1"/>
    </source>
</evidence>
<dbReference type="AlphaFoldDB" id="A0AAE0FS90"/>
<evidence type="ECO:0000313" key="3">
    <source>
        <dbReference type="Proteomes" id="UP001190700"/>
    </source>
</evidence>
<feature type="region of interest" description="Disordered" evidence="1">
    <location>
        <begin position="1"/>
        <end position="56"/>
    </location>
</feature>
<feature type="compositionally biased region" description="Acidic residues" evidence="1">
    <location>
        <begin position="22"/>
        <end position="55"/>
    </location>
</feature>
<protein>
    <submittedName>
        <fullName evidence="2">Uncharacterized protein</fullName>
    </submittedName>
</protein>
<gene>
    <name evidence="2" type="ORF">CYMTET_26587</name>
</gene>
<comment type="caution">
    <text evidence="2">The sequence shown here is derived from an EMBL/GenBank/DDBJ whole genome shotgun (WGS) entry which is preliminary data.</text>
</comment>
<organism evidence="2 3">
    <name type="scientific">Cymbomonas tetramitiformis</name>
    <dbReference type="NCBI Taxonomy" id="36881"/>
    <lineage>
        <taxon>Eukaryota</taxon>
        <taxon>Viridiplantae</taxon>
        <taxon>Chlorophyta</taxon>
        <taxon>Pyramimonadophyceae</taxon>
        <taxon>Pyramimonadales</taxon>
        <taxon>Pyramimonadaceae</taxon>
        <taxon>Cymbomonas</taxon>
    </lineage>
</organism>
<dbReference type="Proteomes" id="UP001190700">
    <property type="component" value="Unassembled WGS sequence"/>
</dbReference>
<evidence type="ECO:0000256" key="1">
    <source>
        <dbReference type="SAM" id="MobiDB-lite"/>
    </source>
</evidence>
<sequence length="128" mass="14424">MFGETSRAAANRQRVPPSEPSGDPDDSSSSEEDEENENEGGNEEEEEEEEEEEQDVFANIAKPPFGLTEEFIRYLDTVVDTLKAYSMKEWDVWCVIKGYTGHAWDEYGGDWLMAGTIPDKPANIPNND</sequence>
<reference evidence="2 3" key="1">
    <citation type="journal article" date="2015" name="Genome Biol. Evol.">
        <title>Comparative Genomics of a Bacterivorous Green Alga Reveals Evolutionary Causalities and Consequences of Phago-Mixotrophic Mode of Nutrition.</title>
        <authorList>
            <person name="Burns J.A."/>
            <person name="Paasch A."/>
            <person name="Narechania A."/>
            <person name="Kim E."/>
        </authorList>
    </citation>
    <scope>NUCLEOTIDE SEQUENCE [LARGE SCALE GENOMIC DNA]</scope>
    <source>
        <strain evidence="2 3">PLY_AMNH</strain>
    </source>
</reference>
<keyword evidence="3" id="KW-1185">Reference proteome</keyword>